<reference evidence="3" key="1">
    <citation type="submission" date="2011-07" db="EMBL/GenBank/DDBJ databases">
        <title>The complete genome of Cyclobacterium marinum DSM 745.</title>
        <authorList>
            <person name="Lucas S."/>
            <person name="Han J."/>
            <person name="Lapidus A."/>
            <person name="Bruce D."/>
            <person name="Goodwin L."/>
            <person name="Pitluck S."/>
            <person name="Peters L."/>
            <person name="Kyrpides N."/>
            <person name="Mavromatis K."/>
            <person name="Ivanova N."/>
            <person name="Ovchinnikova G."/>
            <person name="Chertkov O."/>
            <person name="Detter J.C."/>
            <person name="Tapia R."/>
            <person name="Han C."/>
            <person name="Land M."/>
            <person name="Hauser L."/>
            <person name="Markowitz V."/>
            <person name="Cheng J.-F."/>
            <person name="Hugenholtz P."/>
            <person name="Woyke T."/>
            <person name="Wu D."/>
            <person name="Tindall B."/>
            <person name="Schuetze A."/>
            <person name="Brambilla E."/>
            <person name="Klenk H.-P."/>
            <person name="Eisen J.A."/>
        </authorList>
    </citation>
    <scope>NUCLEOTIDE SEQUENCE [LARGE SCALE GENOMIC DNA]</scope>
    <source>
        <strain evidence="3">ATCC 25205 / DSM 745 / LMG 13164 / NCIMB 1802</strain>
    </source>
</reference>
<protein>
    <submittedName>
        <fullName evidence="2">Uncharacterized protein</fullName>
    </submittedName>
</protein>
<dbReference type="EMBL" id="CP002955">
    <property type="protein sequence ID" value="AEL28306.1"/>
    <property type="molecule type" value="Genomic_DNA"/>
</dbReference>
<accession>G0J310</accession>
<keyword evidence="3" id="KW-1185">Reference proteome</keyword>
<feature type="signal peptide" evidence="1">
    <location>
        <begin position="1"/>
        <end position="22"/>
    </location>
</feature>
<organism evidence="2 3">
    <name type="scientific">Cyclobacterium marinum (strain ATCC 25205 / DSM 745 / LMG 13164 / NCIMB 1802)</name>
    <name type="common">Flectobacillus marinus</name>
    <dbReference type="NCBI Taxonomy" id="880070"/>
    <lineage>
        <taxon>Bacteria</taxon>
        <taxon>Pseudomonadati</taxon>
        <taxon>Bacteroidota</taxon>
        <taxon>Cytophagia</taxon>
        <taxon>Cytophagales</taxon>
        <taxon>Cyclobacteriaceae</taxon>
        <taxon>Cyclobacterium</taxon>
    </lineage>
</organism>
<evidence type="ECO:0000256" key="1">
    <source>
        <dbReference type="SAM" id="SignalP"/>
    </source>
</evidence>
<keyword evidence="1" id="KW-0732">Signal</keyword>
<evidence type="ECO:0000313" key="2">
    <source>
        <dbReference type="EMBL" id="AEL28306.1"/>
    </source>
</evidence>
<dbReference type="OrthoDB" id="839701at2"/>
<dbReference type="KEGG" id="cmr:Cycma_4620"/>
<dbReference type="HOGENOM" id="CLU_1254224_0_0_10"/>
<dbReference type="RefSeq" id="WP_014022588.1">
    <property type="nucleotide sequence ID" value="NC_015914.1"/>
</dbReference>
<proteinExistence type="predicted"/>
<evidence type="ECO:0000313" key="3">
    <source>
        <dbReference type="Proteomes" id="UP000001635"/>
    </source>
</evidence>
<gene>
    <name evidence="2" type="ordered locus">Cycma_4620</name>
</gene>
<name>G0J310_CYCMS</name>
<dbReference type="Proteomes" id="UP000001635">
    <property type="component" value="Chromosome"/>
</dbReference>
<dbReference type="STRING" id="880070.Cycma_4620"/>
<sequence>MKKFLILFVCLGIYSVCQEVNAQISQGNQSVGLEFGWSDRSVDLFDEGTQQDNYFILMPSYSYFIKDRLSVIGGGSFYKRNNKRINQNPNSSGWERKELEVFVGVRKYIEISPKLFMLATYGLEYLWTDNLVESVVPNEEWLYSSQQKINQLGLFGNLGLAYFPSEKFSFELIFIEGQFFSFYNKSNVSAQNTNNYQNNGWGFEVDGFLDQPSLAVRYYF</sequence>
<feature type="chain" id="PRO_5003401548" evidence="1">
    <location>
        <begin position="23"/>
        <end position="220"/>
    </location>
</feature>
<dbReference type="AlphaFoldDB" id="G0J310"/>